<evidence type="ECO:0000313" key="1">
    <source>
        <dbReference type="EMBL" id="CAB4992329.1"/>
    </source>
</evidence>
<sequence>MVDDENDGERFTAFAEIIFEPSLCSNAVRPVRVETVALPATPLIEIFLLVAREDPFNAGSVIPAVHPGL</sequence>
<accession>A0A6J7NNK8</accession>
<gene>
    <name evidence="1" type="ORF">UFOPK4035_00264</name>
</gene>
<protein>
    <submittedName>
        <fullName evidence="1">Unannotated protein</fullName>
    </submittedName>
</protein>
<proteinExistence type="predicted"/>
<name>A0A6J7NNK8_9ZZZZ</name>
<reference evidence="1" key="1">
    <citation type="submission" date="2020-05" db="EMBL/GenBank/DDBJ databases">
        <authorList>
            <person name="Chiriac C."/>
            <person name="Salcher M."/>
            <person name="Ghai R."/>
            <person name="Kavagutti S V."/>
        </authorList>
    </citation>
    <scope>NUCLEOTIDE SEQUENCE</scope>
</reference>
<organism evidence="1">
    <name type="scientific">freshwater metagenome</name>
    <dbReference type="NCBI Taxonomy" id="449393"/>
    <lineage>
        <taxon>unclassified sequences</taxon>
        <taxon>metagenomes</taxon>
        <taxon>ecological metagenomes</taxon>
    </lineage>
</organism>
<dbReference type="EMBL" id="CAFBOX010000026">
    <property type="protein sequence ID" value="CAB4992329.1"/>
    <property type="molecule type" value="Genomic_DNA"/>
</dbReference>
<dbReference type="AlphaFoldDB" id="A0A6J7NNK8"/>